<dbReference type="EMBL" id="AZGD01000107">
    <property type="protein sequence ID" value="KRM17304.1"/>
    <property type="molecule type" value="Genomic_DNA"/>
</dbReference>
<dbReference type="STRING" id="1423755.FC40_GL001201"/>
<sequence>MKSCDSSFLEEFKRNFDEKYAELYWNKDRKGIEELFNNEFVYNAPSNYDFEYHPLDLNLSASEFYVTNIKNVYEPLKHLKPAEATREELWFTMINTVYLDYLMETLDSLKRDNKEKYLHEVKLNLYYTRSRKRSLALHRLARLWWMGYNTYDEQNTQDPYELTDFFFSKDAAGKGIVIFSNIFSNKDTALGVIEAVRENQHRISNRKESYNEINKYLNALGGVQVIDILSRERIKQLALDRIDLFFENPEIVIERDRNKVFL</sequence>
<organism evidence="1 2">
    <name type="scientific">Ligilactobacillus hayakitensis DSM 18933 = JCM 14209</name>
    <dbReference type="NCBI Taxonomy" id="1423755"/>
    <lineage>
        <taxon>Bacteria</taxon>
        <taxon>Bacillati</taxon>
        <taxon>Bacillota</taxon>
        <taxon>Bacilli</taxon>
        <taxon>Lactobacillales</taxon>
        <taxon>Lactobacillaceae</taxon>
        <taxon>Ligilactobacillus</taxon>
    </lineage>
</organism>
<reference evidence="1 2" key="1">
    <citation type="journal article" date="2015" name="Genome Announc.">
        <title>Expanding the biotechnology potential of lactobacilli through comparative genomics of 213 strains and associated genera.</title>
        <authorList>
            <person name="Sun Z."/>
            <person name="Harris H.M."/>
            <person name="McCann A."/>
            <person name="Guo C."/>
            <person name="Argimon S."/>
            <person name="Zhang W."/>
            <person name="Yang X."/>
            <person name="Jeffery I.B."/>
            <person name="Cooney J.C."/>
            <person name="Kagawa T.F."/>
            <person name="Liu W."/>
            <person name="Song Y."/>
            <person name="Salvetti E."/>
            <person name="Wrobel A."/>
            <person name="Rasinkangas P."/>
            <person name="Parkhill J."/>
            <person name="Rea M.C."/>
            <person name="O'Sullivan O."/>
            <person name="Ritari J."/>
            <person name="Douillard F.P."/>
            <person name="Paul Ross R."/>
            <person name="Yang R."/>
            <person name="Briner A.E."/>
            <person name="Felis G.E."/>
            <person name="de Vos W.M."/>
            <person name="Barrangou R."/>
            <person name="Klaenhammer T.R."/>
            <person name="Caufield P.W."/>
            <person name="Cui Y."/>
            <person name="Zhang H."/>
            <person name="O'Toole P.W."/>
        </authorList>
    </citation>
    <scope>NUCLEOTIDE SEQUENCE [LARGE SCALE GENOMIC DNA]</scope>
    <source>
        <strain evidence="1 2">DSM 18933</strain>
    </source>
</reference>
<dbReference type="Proteomes" id="UP000051054">
    <property type="component" value="Unassembled WGS sequence"/>
</dbReference>
<proteinExistence type="predicted"/>
<dbReference type="eggNOG" id="ENOG502ZBE4">
    <property type="taxonomic scope" value="Bacteria"/>
</dbReference>
<dbReference type="PATRIC" id="fig|1423755.3.peg.1269"/>
<dbReference type="AlphaFoldDB" id="A0A0R1WHF1"/>
<evidence type="ECO:0000313" key="1">
    <source>
        <dbReference type="EMBL" id="KRM17304.1"/>
    </source>
</evidence>
<protein>
    <submittedName>
        <fullName evidence="1">Uncharacterized protein</fullName>
    </submittedName>
</protein>
<gene>
    <name evidence="1" type="ORF">FC40_GL001201</name>
</gene>
<dbReference type="Pfam" id="PF19866">
    <property type="entry name" value="DUF6339"/>
    <property type="match status" value="1"/>
</dbReference>
<comment type="caution">
    <text evidence="1">The sequence shown here is derived from an EMBL/GenBank/DDBJ whole genome shotgun (WGS) entry which is preliminary data.</text>
</comment>
<name>A0A0R1WHF1_9LACO</name>
<dbReference type="InterPro" id="IPR045920">
    <property type="entry name" value="DUF6339"/>
</dbReference>
<accession>A0A0R1WHF1</accession>
<evidence type="ECO:0000313" key="2">
    <source>
        <dbReference type="Proteomes" id="UP000051054"/>
    </source>
</evidence>
<keyword evidence="2" id="KW-1185">Reference proteome</keyword>